<dbReference type="SMART" id="SM00028">
    <property type="entry name" value="TPR"/>
    <property type="match status" value="6"/>
</dbReference>
<sequence length="813" mass="89657">MSDFTGREEELRLLVRVKGNQEAQATVLITGKPGVGKTTLAVQSAYQQWASYGDGDLYADLRGADKNPASPKEIMGRFLGALGVPEEEIPGDHNLRQDTYRRVLADRPLIIILDNAVDESQVRPLIPPGGSALVFITSRSQLSGLESVQRMDLEVFQTPTSLDFFQKIAGKAAIDKDEKSAKEIVQACGHLPLALRIAANRIACSKGMSLANLATELRDQHELLEALEVGDLAVRAAFNLSYRRLGKGAKNAFKRLSGVPAEDFGAGICSALLDVTERQASKTLRKLSEANLIEPSAKFGRFKFHDLLKAYSRELAEADSPHKSAAATGRMLDWLQNSSLTAHFVLIGQLDKLQRECEFVAKIESIDSATDWIQDELSNAITAIEISATRTPEKATAFALSLTALCEFVGNLQLWDDALKSGLKAATLLRDPEQQVLLMMQKVNLGRHRRDFQESLDLSEEVYRKAKSIKKARLTGQAAKLLGTARMDCGKYEDAMPLIEESLEIFKELGREDEVGQALYNLGAIHRAAGNITNAIDCFKQDFRICTEVGDEFGAAETANTLALAYADVGEFDAAEKLQQLALESYEKLGNPHKISMVCNDLGVTLRRQGKYEEGLELHLRDLELSINVGNQSGEAVAQANIAETLHALGRLDEAEPRFSKAISTLEKLGDEQRLARTLVCQIPVLFDLGKVDSAEKCRQRATDILIRYGQLTDLAEMHNVLANEYFEIGEYETSLVNVEEALKISQTFSNPFLRAVSLRFGVRSSAKLNRPDEVRRYSKDIQLLCSDHPGLGQLLQNATQQRYGVSQQGQLS</sequence>
<dbReference type="InterPro" id="IPR002182">
    <property type="entry name" value="NB-ARC"/>
</dbReference>
<dbReference type="Pfam" id="PF13424">
    <property type="entry name" value="TPR_12"/>
    <property type="match status" value="2"/>
</dbReference>
<protein>
    <submittedName>
        <fullName evidence="2">Tetratricopeptide repeat protein</fullName>
    </submittedName>
</protein>
<name>A0ABS1Q1L9_9ACTN</name>
<dbReference type="InterPro" id="IPR011990">
    <property type="entry name" value="TPR-like_helical_dom_sf"/>
</dbReference>
<reference evidence="2 3" key="1">
    <citation type="submission" date="2021-01" db="EMBL/GenBank/DDBJ databases">
        <title>WGS of actinomycetes isolated from Thailand.</title>
        <authorList>
            <person name="Thawai C."/>
        </authorList>
    </citation>
    <scope>NUCLEOTIDE SEQUENCE [LARGE SCALE GENOMIC DNA]</scope>
    <source>
        <strain evidence="2 3">CA3R110</strain>
    </source>
</reference>
<dbReference type="SUPFAM" id="SSF48452">
    <property type="entry name" value="TPR-like"/>
    <property type="match status" value="2"/>
</dbReference>
<keyword evidence="3" id="KW-1185">Reference proteome</keyword>
<evidence type="ECO:0000313" key="2">
    <source>
        <dbReference type="EMBL" id="MBL1118224.1"/>
    </source>
</evidence>
<feature type="domain" description="NB-ARC" evidence="1">
    <location>
        <begin position="20"/>
        <end position="172"/>
    </location>
</feature>
<accession>A0ABS1Q1L9</accession>
<evidence type="ECO:0000259" key="1">
    <source>
        <dbReference type="Pfam" id="PF00931"/>
    </source>
</evidence>
<gene>
    <name evidence="2" type="ORF">JK364_38490</name>
</gene>
<dbReference type="PANTHER" id="PTHR47691:SF3">
    <property type="entry name" value="HTH-TYPE TRANSCRIPTIONAL REGULATOR RV0890C-RELATED"/>
    <property type="match status" value="1"/>
</dbReference>
<dbReference type="InterPro" id="IPR019734">
    <property type="entry name" value="TPR_rpt"/>
</dbReference>
<organism evidence="2 3">
    <name type="scientific">Streptomyces endocoffeicus</name>
    <dbReference type="NCBI Taxonomy" id="2898945"/>
    <lineage>
        <taxon>Bacteria</taxon>
        <taxon>Bacillati</taxon>
        <taxon>Actinomycetota</taxon>
        <taxon>Actinomycetes</taxon>
        <taxon>Kitasatosporales</taxon>
        <taxon>Streptomycetaceae</taxon>
        <taxon>Streptomyces</taxon>
    </lineage>
</organism>
<comment type="caution">
    <text evidence="2">The sequence shown here is derived from an EMBL/GenBank/DDBJ whole genome shotgun (WGS) entry which is preliminary data.</text>
</comment>
<dbReference type="PRINTS" id="PR00364">
    <property type="entry name" value="DISEASERSIST"/>
</dbReference>
<dbReference type="SUPFAM" id="SSF52540">
    <property type="entry name" value="P-loop containing nucleoside triphosphate hydrolases"/>
    <property type="match status" value="1"/>
</dbReference>
<dbReference type="Gene3D" id="1.25.40.10">
    <property type="entry name" value="Tetratricopeptide repeat domain"/>
    <property type="match status" value="2"/>
</dbReference>
<dbReference type="Gene3D" id="3.40.50.300">
    <property type="entry name" value="P-loop containing nucleotide triphosphate hydrolases"/>
    <property type="match status" value="1"/>
</dbReference>
<dbReference type="PANTHER" id="PTHR47691">
    <property type="entry name" value="REGULATOR-RELATED"/>
    <property type="match status" value="1"/>
</dbReference>
<dbReference type="Pfam" id="PF00931">
    <property type="entry name" value="NB-ARC"/>
    <property type="match status" value="1"/>
</dbReference>
<proteinExistence type="predicted"/>
<dbReference type="InterPro" id="IPR027417">
    <property type="entry name" value="P-loop_NTPase"/>
</dbReference>
<dbReference type="RefSeq" id="WP_201856062.1">
    <property type="nucleotide sequence ID" value="NZ_JAERRG010000022.1"/>
</dbReference>
<evidence type="ECO:0000313" key="3">
    <source>
        <dbReference type="Proteomes" id="UP000621510"/>
    </source>
</evidence>
<dbReference type="Proteomes" id="UP000621510">
    <property type="component" value="Unassembled WGS sequence"/>
</dbReference>
<dbReference type="EMBL" id="JAERRG010000022">
    <property type="protein sequence ID" value="MBL1118224.1"/>
    <property type="molecule type" value="Genomic_DNA"/>
</dbReference>